<protein>
    <submittedName>
        <fullName evidence="1">Uncharacterized protein</fullName>
    </submittedName>
</protein>
<dbReference type="HOGENOM" id="CLU_2528583_0_0_1"/>
<dbReference type="AlphaFoldDB" id="U9UVR5"/>
<name>U9UVR5_RHIID</name>
<organism evidence="1">
    <name type="scientific">Rhizophagus irregularis (strain DAOM 181602 / DAOM 197198 / MUCL 43194)</name>
    <name type="common">Arbuscular mycorrhizal fungus</name>
    <name type="synonym">Glomus intraradices</name>
    <dbReference type="NCBI Taxonomy" id="747089"/>
    <lineage>
        <taxon>Eukaryota</taxon>
        <taxon>Fungi</taxon>
        <taxon>Fungi incertae sedis</taxon>
        <taxon>Mucoromycota</taxon>
        <taxon>Glomeromycotina</taxon>
        <taxon>Glomeromycetes</taxon>
        <taxon>Glomerales</taxon>
        <taxon>Glomeraceae</taxon>
        <taxon>Rhizophagus</taxon>
    </lineage>
</organism>
<accession>U9UVR5</accession>
<dbReference type="EMBL" id="KI275407">
    <property type="protein sequence ID" value="ESA22638.1"/>
    <property type="molecule type" value="Genomic_DNA"/>
</dbReference>
<sequence length="84" mass="9638">MGNVLIHNAIFLEYWFNDALKRGRKRPDHKHLAIKLTRPKYGEITGSIPMTTEIKRILLRMLQPDIGISVVGLHHGELILTLNN</sequence>
<evidence type="ECO:0000313" key="1">
    <source>
        <dbReference type="EMBL" id="ESA22638.1"/>
    </source>
</evidence>
<gene>
    <name evidence="1" type="ORF">GLOINDRAFT_16230</name>
</gene>
<reference evidence="1" key="1">
    <citation type="submission" date="2013-07" db="EMBL/GenBank/DDBJ databases">
        <title>The genome of an arbuscular mycorrhizal fungus provides insights into the evolution of the oldest plant symbiosis.</title>
        <authorList>
            <consortium name="DOE Joint Genome Institute"/>
            <person name="Tisserant E."/>
            <person name="Malbreil M."/>
            <person name="Kuo A."/>
            <person name="Kohler A."/>
            <person name="Symeonidi A."/>
            <person name="Balestrini R."/>
            <person name="Charron P."/>
            <person name="Duensing N."/>
            <person name="Frei-dit-Frey N."/>
            <person name="Gianinazzi-Pearson V."/>
            <person name="Gilbert B."/>
            <person name="Handa Y."/>
            <person name="Hijri M."/>
            <person name="Kaul R."/>
            <person name="Kawaguchi M."/>
            <person name="Krajinski F."/>
            <person name="Lammers P."/>
            <person name="Lapierre D."/>
            <person name="Masclaux F.G."/>
            <person name="Murat C."/>
            <person name="Morin E."/>
            <person name="Ndikumana S."/>
            <person name="Pagni M."/>
            <person name="Petitpierre D."/>
            <person name="Requena N."/>
            <person name="Rosikiewicz P."/>
            <person name="Riley R."/>
            <person name="Saito K."/>
            <person name="San Clemente H."/>
            <person name="Shapiro H."/>
            <person name="van Tuinen D."/>
            <person name="Becard G."/>
            <person name="Bonfante P."/>
            <person name="Paszkowski U."/>
            <person name="Shachar-Hill Y."/>
            <person name="Young J.P."/>
            <person name="Sanders I.R."/>
            <person name="Henrissat B."/>
            <person name="Rensing S.A."/>
            <person name="Grigoriev I.V."/>
            <person name="Corradi N."/>
            <person name="Roux C."/>
            <person name="Martin F."/>
        </authorList>
    </citation>
    <scope>NUCLEOTIDE SEQUENCE</scope>
    <source>
        <strain evidence="1">DAOM 197198</strain>
    </source>
</reference>
<proteinExistence type="predicted"/>